<dbReference type="InterPro" id="IPR010207">
    <property type="entry name" value="Elect_transpt_cplx_RnfB/RsxB"/>
</dbReference>
<dbReference type="GO" id="GO:0016491">
    <property type="term" value="F:oxidoreductase activity"/>
    <property type="evidence" value="ECO:0007669"/>
    <property type="project" value="UniProtKB-ARBA"/>
</dbReference>
<feature type="domain" description="4Fe-4S ferredoxin-type" evidence="13">
    <location>
        <begin position="128"/>
        <end position="163"/>
    </location>
</feature>
<evidence type="ECO:0000256" key="8">
    <source>
        <dbReference type="ARBA" id="ARBA00023014"/>
    </source>
</evidence>
<keyword evidence="9 10" id="KW-0472">Membrane</keyword>
<dbReference type="PANTHER" id="PTHR43560">
    <property type="entry name" value="ION-TRANSLOCATING OXIDOREDUCTASE COMPLEX SUBUNIT B"/>
    <property type="match status" value="1"/>
</dbReference>
<name>D7EAC2_METEZ</name>
<dbReference type="GO" id="GO:0009055">
    <property type="term" value="F:electron transfer activity"/>
    <property type="evidence" value="ECO:0007669"/>
    <property type="project" value="InterPro"/>
</dbReference>
<keyword evidence="10" id="KW-1003">Cell membrane</keyword>
<evidence type="ECO:0000256" key="3">
    <source>
        <dbReference type="ARBA" id="ARBA00022723"/>
    </source>
</evidence>
<evidence type="ECO:0000313" key="15">
    <source>
        <dbReference type="EMBL" id="ADI74793.1"/>
    </source>
</evidence>
<dbReference type="GO" id="GO:0005886">
    <property type="term" value="C:plasma membrane"/>
    <property type="evidence" value="ECO:0007669"/>
    <property type="project" value="UniProtKB-SubCell"/>
</dbReference>
<feature type="binding site" evidence="10">
    <location>
        <position position="179"/>
    </location>
    <ligand>
        <name>[4Fe-4S] cluster</name>
        <dbReference type="ChEBI" id="CHEBI:49883"/>
        <label>3</label>
    </ligand>
</feature>
<keyword evidence="16" id="KW-1185">Reference proteome</keyword>
<evidence type="ECO:0000259" key="14">
    <source>
        <dbReference type="PROSITE" id="PS51656"/>
    </source>
</evidence>
<feature type="domain" description="4Fe-4S ferredoxin-type" evidence="13">
    <location>
        <begin position="164"/>
        <end position="193"/>
    </location>
</feature>
<evidence type="ECO:0000256" key="9">
    <source>
        <dbReference type="ARBA" id="ARBA00023136"/>
    </source>
</evidence>
<keyword evidence="3 10" id="KW-0479">Metal-binding</keyword>
<evidence type="ECO:0000256" key="12">
    <source>
        <dbReference type="SAM" id="Phobius"/>
    </source>
</evidence>
<dbReference type="PANTHER" id="PTHR43560:SF1">
    <property type="entry name" value="ION-TRANSLOCATING OXIDOREDUCTASE COMPLEX SUBUNIT B"/>
    <property type="match status" value="1"/>
</dbReference>
<feature type="binding site" evidence="10">
    <location>
        <position position="139"/>
    </location>
    <ligand>
        <name>[4Fe-4S] cluster</name>
        <dbReference type="ChEBI" id="CHEBI:49883"/>
        <label>2</label>
    </ligand>
</feature>
<evidence type="ECO:0000256" key="5">
    <source>
        <dbReference type="ARBA" id="ARBA00022967"/>
    </source>
</evidence>
<keyword evidence="4 10" id="KW-0677">Repeat</keyword>
<feature type="binding site" evidence="10">
    <location>
        <position position="143"/>
    </location>
    <ligand>
        <name>[4Fe-4S] cluster</name>
        <dbReference type="ChEBI" id="CHEBI:49883"/>
        <label>2</label>
    </ligand>
</feature>
<dbReference type="InterPro" id="IPR049679">
    <property type="entry name" value="Ion_transpt_RnfB_Methano"/>
</dbReference>
<dbReference type="Pfam" id="PF12838">
    <property type="entry name" value="Fer4_7"/>
    <property type="match status" value="1"/>
</dbReference>
<keyword evidence="7 10" id="KW-0408">Iron</keyword>
<feature type="binding site" evidence="10">
    <location>
        <position position="60"/>
    </location>
    <ligand>
        <name>[4Fe-4S] cluster</name>
        <dbReference type="ChEBI" id="CHEBI:49883"/>
        <label>1</label>
    </ligand>
</feature>
<dbReference type="InterPro" id="IPR050395">
    <property type="entry name" value="4Fe4S_Ferredoxin_RnfB"/>
</dbReference>
<dbReference type="EC" id="7.-.-.-" evidence="10"/>
<feature type="binding site" evidence="10">
    <location>
        <position position="52"/>
    </location>
    <ligand>
        <name>[4Fe-4S] cluster</name>
        <dbReference type="ChEBI" id="CHEBI:49883"/>
        <label>1</label>
    </ligand>
</feature>
<dbReference type="GO" id="GO:0046872">
    <property type="term" value="F:metal ion binding"/>
    <property type="evidence" value="ECO:0007669"/>
    <property type="project" value="UniProtKB-KW"/>
</dbReference>
<dbReference type="SUPFAM" id="SSF54862">
    <property type="entry name" value="4Fe-4S ferredoxins"/>
    <property type="match status" value="1"/>
</dbReference>
<dbReference type="KEGG" id="mev:Metev_1963"/>
<evidence type="ECO:0000256" key="4">
    <source>
        <dbReference type="ARBA" id="ARBA00022737"/>
    </source>
</evidence>
<dbReference type="Gene3D" id="3.30.70.20">
    <property type="match status" value="2"/>
</dbReference>
<feature type="binding site" evidence="10">
    <location>
        <position position="55"/>
    </location>
    <ligand>
        <name>[4Fe-4S] cluster</name>
        <dbReference type="ChEBI" id="CHEBI:49883"/>
        <label>1</label>
    </ligand>
</feature>
<dbReference type="NCBIfam" id="TIGR01944">
    <property type="entry name" value="rnfB"/>
    <property type="match status" value="1"/>
</dbReference>
<feature type="region of interest" description="Disordered" evidence="11">
    <location>
        <begin position="267"/>
        <end position="290"/>
    </location>
</feature>
<dbReference type="Proteomes" id="UP000000391">
    <property type="component" value="Chromosome"/>
</dbReference>
<evidence type="ECO:0000256" key="6">
    <source>
        <dbReference type="ARBA" id="ARBA00022982"/>
    </source>
</evidence>
<keyword evidence="5 10" id="KW-1278">Translocase</keyword>
<dbReference type="Gene3D" id="1.10.15.40">
    <property type="entry name" value="Electron transport complex subunit B, putative Fe-S cluster"/>
    <property type="match status" value="1"/>
</dbReference>
<proteinExistence type="inferred from homology"/>
<comment type="subcellular location">
    <subcellularLocation>
        <location evidence="10">Cell membrane</location>
    </subcellularLocation>
</comment>
<dbReference type="GO" id="GO:0051539">
    <property type="term" value="F:4 iron, 4 sulfur cluster binding"/>
    <property type="evidence" value="ECO:0007669"/>
    <property type="project" value="UniProtKB-UniRule"/>
</dbReference>
<dbReference type="Pfam" id="PF04060">
    <property type="entry name" value="FeS"/>
    <property type="match status" value="1"/>
</dbReference>
<feature type="binding site" evidence="10">
    <location>
        <position position="153"/>
    </location>
    <ligand>
        <name>[4Fe-4S] cluster</name>
        <dbReference type="ChEBI" id="CHEBI:49883"/>
        <label>3</label>
    </ligand>
</feature>
<evidence type="ECO:0000256" key="7">
    <source>
        <dbReference type="ARBA" id="ARBA00023004"/>
    </source>
</evidence>
<dbReference type="Pfam" id="PF13187">
    <property type="entry name" value="Fer4_9"/>
    <property type="match status" value="1"/>
</dbReference>
<dbReference type="EMBL" id="CP002069">
    <property type="protein sequence ID" value="ADI74793.1"/>
    <property type="molecule type" value="Genomic_DNA"/>
</dbReference>
<dbReference type="HAMAP" id="MF_00463">
    <property type="entry name" value="RsxB_RnfB"/>
    <property type="match status" value="1"/>
</dbReference>
<dbReference type="InterPro" id="IPR007202">
    <property type="entry name" value="4Fe-4S_dom"/>
</dbReference>
<evidence type="ECO:0000259" key="13">
    <source>
        <dbReference type="PROSITE" id="PS51379"/>
    </source>
</evidence>
<keyword evidence="8 10" id="KW-0411">Iron-sulfur</keyword>
<dbReference type="GO" id="GO:0022900">
    <property type="term" value="P:electron transport chain"/>
    <property type="evidence" value="ECO:0007669"/>
    <property type="project" value="UniProtKB-UniRule"/>
</dbReference>
<keyword evidence="6 10" id="KW-0249">Electron transport</keyword>
<comment type="cofactor">
    <cofactor evidence="10">
        <name>[4Fe-4S] cluster</name>
        <dbReference type="ChEBI" id="CHEBI:49883"/>
    </cofactor>
    <text evidence="10">Binds 3 [4Fe-4S] clusters.</text>
</comment>
<keyword evidence="12" id="KW-1133">Transmembrane helix</keyword>
<dbReference type="GeneID" id="9347622"/>
<dbReference type="RefSeq" id="WP_013195358.1">
    <property type="nucleotide sequence ID" value="NC_014253.1"/>
</dbReference>
<dbReference type="PROSITE" id="PS51656">
    <property type="entry name" value="4FE4S"/>
    <property type="match status" value="1"/>
</dbReference>
<dbReference type="STRING" id="644295.Metev_1963"/>
<organism evidence="15 16">
    <name type="scientific">Methanohalobium evestigatum (strain ATCC BAA-1072 / DSM 3721 / NBRC 107634 / OCM 161 / Z-7303)</name>
    <dbReference type="NCBI Taxonomy" id="644295"/>
    <lineage>
        <taxon>Archaea</taxon>
        <taxon>Methanobacteriati</taxon>
        <taxon>Methanobacteriota</taxon>
        <taxon>Stenosarchaea group</taxon>
        <taxon>Methanomicrobia</taxon>
        <taxon>Methanosarcinales</taxon>
        <taxon>Methanosarcinaceae</taxon>
        <taxon>Methanohalobium</taxon>
    </lineage>
</organism>
<evidence type="ECO:0000256" key="11">
    <source>
        <dbReference type="SAM" id="MobiDB-lite"/>
    </source>
</evidence>
<evidence type="ECO:0000256" key="10">
    <source>
        <dbReference type="HAMAP-Rule" id="MF_00463"/>
    </source>
</evidence>
<evidence type="ECO:0000256" key="1">
    <source>
        <dbReference type="ARBA" id="ARBA00022448"/>
    </source>
</evidence>
<accession>D7EAC2</accession>
<feature type="domain" description="4Fe-4S" evidence="14">
    <location>
        <begin position="35"/>
        <end position="94"/>
    </location>
</feature>
<feature type="binding site" evidence="10">
    <location>
        <position position="173"/>
    </location>
    <ligand>
        <name>[4Fe-4S] cluster</name>
        <dbReference type="ChEBI" id="CHEBI:49883"/>
        <label>3</label>
    </ligand>
</feature>
<dbReference type="NCBIfam" id="NF005505">
    <property type="entry name" value="PRK07118.1-4"/>
    <property type="match status" value="1"/>
</dbReference>
<keyword evidence="2 10" id="KW-0004">4Fe-4S</keyword>
<keyword evidence="12" id="KW-0812">Transmembrane</keyword>
<feature type="region of interest" description="Hydrophobic" evidence="10">
    <location>
        <begin position="1"/>
        <end position="29"/>
    </location>
</feature>
<evidence type="ECO:0000256" key="2">
    <source>
        <dbReference type="ARBA" id="ARBA00022485"/>
    </source>
</evidence>
<reference evidence="15 16" key="1">
    <citation type="submission" date="2010-06" db="EMBL/GenBank/DDBJ databases">
        <title>Complete sequence chromosome of Methanohalobium evestigatum Z-7303.</title>
        <authorList>
            <consortium name="US DOE Joint Genome Institute"/>
            <person name="Lucas S."/>
            <person name="Copeland A."/>
            <person name="Lapidus A."/>
            <person name="Cheng J.-F."/>
            <person name="Bruce D."/>
            <person name="Goodwin L."/>
            <person name="Pitluck S."/>
            <person name="Saunders E."/>
            <person name="Detter J.C."/>
            <person name="Han C."/>
            <person name="Tapia R."/>
            <person name="Land M."/>
            <person name="Hauser L."/>
            <person name="Kyrpides N."/>
            <person name="Mikhailova N."/>
            <person name="Sieprawska-Lupa M."/>
            <person name="Whitman W.B."/>
            <person name="Anderson I."/>
            <person name="Woyke T."/>
        </authorList>
    </citation>
    <scope>NUCLEOTIDE SEQUENCE [LARGE SCALE GENOMIC DNA]</scope>
    <source>
        <strain evidence="16">ATCC BAA-1072 / DSM 3721 / NBRC 107634 / OCM 161 / Z-7303</strain>
    </source>
</reference>
<comment type="subunit">
    <text evidence="10">The Rnf complex is probably composed of eight subunits, including RnfA, RnfB, RnfC, RnfD, RnfE and RnfG.</text>
</comment>
<dbReference type="OrthoDB" id="23478at2157"/>
<feature type="binding site" evidence="10">
    <location>
        <position position="77"/>
    </location>
    <ligand>
        <name>[4Fe-4S] cluster</name>
        <dbReference type="ChEBI" id="CHEBI:49883"/>
        <label>1</label>
    </ligand>
</feature>
<dbReference type="CDD" id="cd10549">
    <property type="entry name" value="MtMvhB_like"/>
    <property type="match status" value="1"/>
</dbReference>
<dbReference type="InterPro" id="IPR017900">
    <property type="entry name" value="4Fe4S_Fe_S_CS"/>
</dbReference>
<evidence type="ECO:0000313" key="16">
    <source>
        <dbReference type="Proteomes" id="UP000000391"/>
    </source>
</evidence>
<feature type="binding site" evidence="10">
    <location>
        <position position="149"/>
    </location>
    <ligand>
        <name>[4Fe-4S] cluster</name>
        <dbReference type="ChEBI" id="CHEBI:49883"/>
        <label>2</label>
    </ligand>
</feature>
<feature type="domain" description="4Fe-4S ferredoxin-type" evidence="13">
    <location>
        <begin position="208"/>
        <end position="237"/>
    </location>
</feature>
<dbReference type="HOGENOM" id="CLU_053470_0_0_2"/>
<feature type="binding site" evidence="10">
    <location>
        <position position="176"/>
    </location>
    <ligand>
        <name>[4Fe-4S] cluster</name>
        <dbReference type="ChEBI" id="CHEBI:49883"/>
        <label>3</label>
    </ligand>
</feature>
<feature type="transmembrane region" description="Helical" evidence="12">
    <location>
        <begin position="6"/>
        <end position="28"/>
    </location>
</feature>
<dbReference type="PROSITE" id="PS00198">
    <property type="entry name" value="4FE4S_FER_1"/>
    <property type="match status" value="2"/>
</dbReference>
<dbReference type="InterPro" id="IPR017896">
    <property type="entry name" value="4Fe4S_Fe-S-bd"/>
</dbReference>
<comment type="similarity">
    <text evidence="10">Belongs to the 4Fe4S bacterial-type ferredoxin family. RnfB subfamily.</text>
</comment>
<feature type="binding site" evidence="10">
    <location>
        <position position="183"/>
    </location>
    <ligand>
        <name>[4Fe-4S] cluster</name>
        <dbReference type="ChEBI" id="CHEBI:49883"/>
        <label>2</label>
    </ligand>
</feature>
<dbReference type="PROSITE" id="PS51379">
    <property type="entry name" value="4FE4S_FER_2"/>
    <property type="match status" value="4"/>
</dbReference>
<comment type="function">
    <text evidence="10">Part of a membrane-bound complex that couples electron transfer with translocation of ions across the membrane.</text>
</comment>
<sequence length="290" mass="30558">MDFINVIIQSVAVLGGLGFAIGVMLIAASRIFHVETDPLVEEVLEALPGANCGACGYAGCSAFAEAVVSEDAPIDGCPVGGFELAQQIGGILGKEVTQGEKQYPVVRCKGGVNCVNRFDYVGIQDCNAVMMLSEGEKGCSYGCMGRGTCVRACPFGAITIGEDRLPHINKNLCTSCGLCIESCPNDILVFGKESEKVHVRCRSHDKPKAVKAVCTTGCIGCKICEKNCPEDAIKVNNFLAEIDQEKCTACGICVEKCPQGTIEMKETGEKTKTSTKQSADTSETAEADSG</sequence>
<comment type="caution">
    <text evidence="10">Lacks conserved residue(s) required for the propagation of feature annotation.</text>
</comment>
<feature type="domain" description="4Fe-4S ferredoxin-type" evidence="13">
    <location>
        <begin position="238"/>
        <end position="267"/>
    </location>
</feature>
<dbReference type="AlphaFoldDB" id="D7EAC2"/>
<dbReference type="NCBIfam" id="NF041836">
    <property type="entry name" value="rnfB_Methano"/>
    <property type="match status" value="1"/>
</dbReference>
<gene>
    <name evidence="10" type="primary">rnfB</name>
    <name evidence="15" type="ordered locus">Metev_1963</name>
</gene>
<keyword evidence="1 10" id="KW-0813">Transport</keyword>
<protein>
    <recommendedName>
        <fullName evidence="10">Ion-translocating oxidoreductase complex subunit B</fullName>
        <ecNumber evidence="10">7.-.-.-</ecNumber>
    </recommendedName>
    <alternativeName>
        <fullName evidence="10">Rnf electron transport complex subunit B</fullName>
    </alternativeName>
</protein>